<feature type="compositionally biased region" description="Basic and acidic residues" evidence="1">
    <location>
        <begin position="219"/>
        <end position="236"/>
    </location>
</feature>
<accession>A0A182SRV2</accession>
<feature type="region of interest" description="Disordered" evidence="1">
    <location>
        <begin position="112"/>
        <end position="176"/>
    </location>
</feature>
<dbReference type="Proteomes" id="UP000075901">
    <property type="component" value="Unassembled WGS sequence"/>
</dbReference>
<feature type="compositionally biased region" description="Polar residues" evidence="1">
    <location>
        <begin position="293"/>
        <end position="303"/>
    </location>
</feature>
<proteinExistence type="predicted"/>
<evidence type="ECO:0000313" key="3">
    <source>
        <dbReference type="Proteomes" id="UP000075901"/>
    </source>
</evidence>
<dbReference type="EnsemblMetazoa" id="AMAM012155-RA">
    <property type="protein sequence ID" value="AMAM012155-PA"/>
    <property type="gene ID" value="AMAM012155"/>
</dbReference>
<reference evidence="2" key="2">
    <citation type="submission" date="2020-05" db="UniProtKB">
        <authorList>
            <consortium name="EnsemblMetazoa"/>
        </authorList>
    </citation>
    <scope>IDENTIFICATION</scope>
    <source>
        <strain evidence="2">maculatus3</strain>
    </source>
</reference>
<feature type="region of interest" description="Disordered" evidence="1">
    <location>
        <begin position="205"/>
        <end position="241"/>
    </location>
</feature>
<dbReference type="AlphaFoldDB" id="A0A182SRV2"/>
<evidence type="ECO:0000313" key="2">
    <source>
        <dbReference type="EnsemblMetazoa" id="AMAM012155-PA"/>
    </source>
</evidence>
<dbReference type="VEuPathDB" id="VectorBase:AMAM012155"/>
<feature type="compositionally biased region" description="Polar residues" evidence="1">
    <location>
        <begin position="312"/>
        <end position="322"/>
    </location>
</feature>
<organism evidence="2 3">
    <name type="scientific">Anopheles maculatus</name>
    <dbReference type="NCBI Taxonomy" id="74869"/>
    <lineage>
        <taxon>Eukaryota</taxon>
        <taxon>Metazoa</taxon>
        <taxon>Ecdysozoa</taxon>
        <taxon>Arthropoda</taxon>
        <taxon>Hexapoda</taxon>
        <taxon>Insecta</taxon>
        <taxon>Pterygota</taxon>
        <taxon>Neoptera</taxon>
        <taxon>Endopterygota</taxon>
        <taxon>Diptera</taxon>
        <taxon>Nematocera</taxon>
        <taxon>Culicoidea</taxon>
        <taxon>Culicidae</taxon>
        <taxon>Anophelinae</taxon>
        <taxon>Anopheles</taxon>
        <taxon>Anopheles maculatus group</taxon>
    </lineage>
</organism>
<feature type="region of interest" description="Disordered" evidence="1">
    <location>
        <begin position="18"/>
        <end position="56"/>
    </location>
</feature>
<protein>
    <submittedName>
        <fullName evidence="2">Uncharacterized protein</fullName>
    </submittedName>
</protein>
<evidence type="ECO:0000256" key="1">
    <source>
        <dbReference type="SAM" id="MobiDB-lite"/>
    </source>
</evidence>
<name>A0A182SRV2_9DIPT</name>
<reference evidence="3" key="1">
    <citation type="submission" date="2013-09" db="EMBL/GenBank/DDBJ databases">
        <title>The Genome Sequence of Anopheles maculatus species B.</title>
        <authorList>
            <consortium name="The Broad Institute Genomics Platform"/>
            <person name="Neafsey D.E."/>
            <person name="Besansky N."/>
            <person name="Howell P."/>
            <person name="Walton C."/>
            <person name="Young S.K."/>
            <person name="Zeng Q."/>
            <person name="Gargeya S."/>
            <person name="Fitzgerald M."/>
            <person name="Haas B."/>
            <person name="Abouelleil A."/>
            <person name="Allen A.W."/>
            <person name="Alvarado L."/>
            <person name="Arachchi H.M."/>
            <person name="Berlin A.M."/>
            <person name="Chapman S.B."/>
            <person name="Gainer-Dewar J."/>
            <person name="Goldberg J."/>
            <person name="Griggs A."/>
            <person name="Gujja S."/>
            <person name="Hansen M."/>
            <person name="Howarth C."/>
            <person name="Imamovic A."/>
            <person name="Ireland A."/>
            <person name="Larimer J."/>
            <person name="McCowan C."/>
            <person name="Murphy C."/>
            <person name="Pearson M."/>
            <person name="Poon T.W."/>
            <person name="Priest M."/>
            <person name="Roberts A."/>
            <person name="Saif S."/>
            <person name="Shea T."/>
            <person name="Sisk P."/>
            <person name="Sykes S."/>
            <person name="Wortman J."/>
            <person name="Nusbaum C."/>
            <person name="Birren B."/>
        </authorList>
    </citation>
    <scope>NUCLEOTIDE SEQUENCE [LARGE SCALE GENOMIC DNA]</scope>
    <source>
        <strain evidence="3">maculatus3</strain>
    </source>
</reference>
<sequence length="322" mass="35557">YELLEKSDDELYYKFKGDSEAHTRSCSLDSGNYIPTDDESIPDQQHSAGGHHSHHVSRLSRYCSSLEAKSKSAPDIDDLDDMFLMEDPRDLPREKLCVKSDGNFYKKIKMAMGGSSRMSSPESRSDYYESKLSKSSGSSKKSKDSVYHTDSNKKSRETLKSKSGSGFNSRASSQDSKDCFGGMDILLTKNYEMPTTTSKKAKYLSKRFDSSSRNSSQDSKSDYYDASEQQHEHELDADGADMSDEIYSRAKVSHSDEHIRVGEDDALSSIAKNGISATAASFYDNQIYSSTFPSAQTKPTSVGNDVGGGGNKTSHVHSISLQ</sequence>
<feature type="compositionally biased region" description="Low complexity" evidence="1">
    <location>
        <begin position="112"/>
        <end position="122"/>
    </location>
</feature>
<feature type="region of interest" description="Disordered" evidence="1">
    <location>
        <begin position="293"/>
        <end position="322"/>
    </location>
</feature>
<feature type="compositionally biased region" description="Basic and acidic residues" evidence="1">
    <location>
        <begin position="123"/>
        <end position="132"/>
    </location>
</feature>
<keyword evidence="3" id="KW-1185">Reference proteome</keyword>
<feature type="compositionally biased region" description="Polar residues" evidence="1">
    <location>
        <begin position="161"/>
        <end position="174"/>
    </location>
</feature>
<feature type="compositionally biased region" description="Basic and acidic residues" evidence="1">
    <location>
        <begin position="141"/>
        <end position="160"/>
    </location>
</feature>